<name>A0A7S1Z6V0_9STRA</name>
<dbReference type="GO" id="GO:0051017">
    <property type="term" value="P:actin filament bundle assembly"/>
    <property type="evidence" value="ECO:0007669"/>
    <property type="project" value="TreeGrafter"/>
</dbReference>
<accession>A0A7S1Z6V0</accession>
<evidence type="ECO:0000256" key="1">
    <source>
        <dbReference type="ARBA" id="ARBA00022737"/>
    </source>
</evidence>
<gene>
    <name evidence="3" type="ORF">DBRI1063_LOCUS10950</name>
</gene>
<dbReference type="SMART" id="SM00248">
    <property type="entry name" value="ANK"/>
    <property type="match status" value="6"/>
</dbReference>
<dbReference type="EMBL" id="HBGN01017043">
    <property type="protein sequence ID" value="CAD9329788.1"/>
    <property type="molecule type" value="Transcribed_RNA"/>
</dbReference>
<dbReference type="InterPro" id="IPR002110">
    <property type="entry name" value="Ankyrin_rpt"/>
</dbReference>
<evidence type="ECO:0000313" key="3">
    <source>
        <dbReference type="EMBL" id="CAD9329788.1"/>
    </source>
</evidence>
<dbReference type="Gene3D" id="1.25.40.20">
    <property type="entry name" value="Ankyrin repeat-containing domain"/>
    <property type="match status" value="2"/>
</dbReference>
<organism evidence="3">
    <name type="scientific">Ditylum brightwellii</name>
    <dbReference type="NCBI Taxonomy" id="49249"/>
    <lineage>
        <taxon>Eukaryota</taxon>
        <taxon>Sar</taxon>
        <taxon>Stramenopiles</taxon>
        <taxon>Ochrophyta</taxon>
        <taxon>Bacillariophyta</taxon>
        <taxon>Mediophyceae</taxon>
        <taxon>Lithodesmiophycidae</taxon>
        <taxon>Lithodesmiales</taxon>
        <taxon>Lithodesmiaceae</taxon>
        <taxon>Ditylum</taxon>
    </lineage>
</organism>
<dbReference type="InterPro" id="IPR036770">
    <property type="entry name" value="Ankyrin_rpt-contain_sf"/>
</dbReference>
<evidence type="ECO:0000256" key="2">
    <source>
        <dbReference type="ARBA" id="ARBA00023043"/>
    </source>
</evidence>
<reference evidence="3" key="1">
    <citation type="submission" date="2021-01" db="EMBL/GenBank/DDBJ databases">
        <authorList>
            <person name="Corre E."/>
            <person name="Pelletier E."/>
            <person name="Niang G."/>
            <person name="Scheremetjew M."/>
            <person name="Finn R."/>
            <person name="Kale V."/>
            <person name="Holt S."/>
            <person name="Cochrane G."/>
            <person name="Meng A."/>
            <person name="Brown T."/>
            <person name="Cohen L."/>
        </authorList>
    </citation>
    <scope>NUCLEOTIDE SEQUENCE</scope>
    <source>
        <strain evidence="3">Pop2</strain>
    </source>
</reference>
<dbReference type="PANTHER" id="PTHR24153:SF8">
    <property type="entry name" value="FORKED, ISOFORM F"/>
    <property type="match status" value="1"/>
</dbReference>
<keyword evidence="1" id="KW-0677">Repeat</keyword>
<dbReference type="GO" id="GO:0005737">
    <property type="term" value="C:cytoplasm"/>
    <property type="evidence" value="ECO:0007669"/>
    <property type="project" value="TreeGrafter"/>
</dbReference>
<proteinExistence type="predicted"/>
<dbReference type="Pfam" id="PF12796">
    <property type="entry name" value="Ank_2"/>
    <property type="match status" value="2"/>
</dbReference>
<dbReference type="PANTHER" id="PTHR24153">
    <property type="entry name" value="ESPIN"/>
    <property type="match status" value="1"/>
</dbReference>
<keyword evidence="2" id="KW-0040">ANK repeat</keyword>
<dbReference type="InterPro" id="IPR052420">
    <property type="entry name" value="Espin/Espin-like"/>
</dbReference>
<dbReference type="SUPFAM" id="SSF48403">
    <property type="entry name" value="Ankyrin repeat"/>
    <property type="match status" value="1"/>
</dbReference>
<dbReference type="AlphaFoldDB" id="A0A7S1Z6V0"/>
<sequence length="373" mass="42733">MTDDNSNNKNNTKSNLFRLLDITSSPNPLNHNAIIKEVQQNPDSVKEMYSFSYSTSSSSEYHCYSLHQAIIRRANVDVVNALHNSHPQAIHEKLKGLTVLHLAIRCNANPDVLSLIFRKWPEATKEKDAEGCMPLHLACRFNKQLEVVSMLLDGYPDASRKEDKSGMTPLHYVCIERNVPIEMVSLLLRSWPKDKYSRYTPLHFACLNNTRAEVISLLLEHWPDALKLYDRVGWRSTPLHYACKTNAPLKVILVLLEKWPEGVRDADSELNTPLDYCRKAKGSAENEKVLSYVSRLRFHAVKDNELKVFGHFFAEINWWHGLSWVFDRYPSIVQDMDIGTAVLPHLLSLVGKCCNITTMWEMIINKQDIMAGI</sequence>
<dbReference type="GO" id="GO:0051015">
    <property type="term" value="F:actin filament binding"/>
    <property type="evidence" value="ECO:0007669"/>
    <property type="project" value="TreeGrafter"/>
</dbReference>
<protein>
    <submittedName>
        <fullName evidence="3">Uncharacterized protein</fullName>
    </submittedName>
</protein>